<dbReference type="PANTHER" id="PTHR47165:SF4">
    <property type="entry name" value="OS03G0429900 PROTEIN"/>
    <property type="match status" value="1"/>
</dbReference>
<sequence length="362" mass="42087">MISLHMILIDEKGTLIHAVILKNQVNKFTNKLSEGSSTIIRNFKVEEITCEYRQVHSIFKITFLWITAIQKLQDDTVHILVHGFQFIQLDRLWVKSRKPHDIHILNDLKNNVVGGIWRSFLPILYPNESGPYIVIVPTTMIKEFRGEVTLTTTAEIKIFVNLKIDNITSLTLKFSTKSVQVKTIESANVSNIPIEQAMFDTIRYLLRECMVTLHVQITEIDNFFDWYYISCNFDNKKVESLNGVYRCKNVTNNVCHDPRVSPRLTKVYVPDEEMKLQHHINKDRNVKYFCFIMLEKEKVQDLPELKLQNAGGSNPHYSKGCAAEVGEASIFNRRVSARRLKKRKKFFIDDDEDSNRDTKMGK</sequence>
<proteinExistence type="predicted"/>
<evidence type="ECO:0000259" key="1">
    <source>
        <dbReference type="Pfam" id="PF02721"/>
    </source>
</evidence>
<gene>
    <name evidence="2" type="ORF">R3W88_024456</name>
</gene>
<evidence type="ECO:0000313" key="2">
    <source>
        <dbReference type="EMBL" id="KAK4731468.1"/>
    </source>
</evidence>
<dbReference type="Gene3D" id="2.40.50.140">
    <property type="entry name" value="Nucleic acid-binding proteins"/>
    <property type="match status" value="1"/>
</dbReference>
<dbReference type="AlphaFoldDB" id="A0AAV9M088"/>
<dbReference type="InterPro" id="IPR003871">
    <property type="entry name" value="RFA1B/D_OB_1st"/>
</dbReference>
<dbReference type="InterPro" id="IPR012340">
    <property type="entry name" value="NA-bd_OB-fold"/>
</dbReference>
<dbReference type="CDD" id="cd04480">
    <property type="entry name" value="RPA1_DBD_A_like"/>
    <property type="match status" value="1"/>
</dbReference>
<dbReference type="EMBL" id="JAWPEI010000003">
    <property type="protein sequence ID" value="KAK4731468.1"/>
    <property type="molecule type" value="Genomic_DNA"/>
</dbReference>
<name>A0AAV9M088_9SOLN</name>
<dbReference type="PANTHER" id="PTHR47165">
    <property type="entry name" value="OS03G0429900 PROTEIN"/>
    <property type="match status" value="1"/>
</dbReference>
<protein>
    <recommendedName>
        <fullName evidence="1">Replication protein A 70 kDa DNA-binding subunit B/D first OB fold domain-containing protein</fullName>
    </recommendedName>
</protein>
<dbReference type="Pfam" id="PF02721">
    <property type="entry name" value="DUF223"/>
    <property type="match status" value="1"/>
</dbReference>
<evidence type="ECO:0000313" key="3">
    <source>
        <dbReference type="Proteomes" id="UP001311915"/>
    </source>
</evidence>
<dbReference type="Proteomes" id="UP001311915">
    <property type="component" value="Unassembled WGS sequence"/>
</dbReference>
<accession>A0AAV9M088</accession>
<dbReference type="SUPFAM" id="SSF50249">
    <property type="entry name" value="Nucleic acid-binding proteins"/>
    <property type="match status" value="1"/>
</dbReference>
<keyword evidence="3" id="KW-1185">Reference proteome</keyword>
<comment type="caution">
    <text evidence="2">The sequence shown here is derived from an EMBL/GenBank/DDBJ whole genome shotgun (WGS) entry which is preliminary data.</text>
</comment>
<reference evidence="2 3" key="1">
    <citation type="submission" date="2023-10" db="EMBL/GenBank/DDBJ databases">
        <title>Genome-Wide Identification Analysis in wild type Solanum Pinnatisectum Reveals Some Genes Defensing Phytophthora Infestans.</title>
        <authorList>
            <person name="Sun C."/>
        </authorList>
    </citation>
    <scope>NUCLEOTIDE SEQUENCE [LARGE SCALE GENOMIC DNA]</scope>
    <source>
        <strain evidence="2">LQN</strain>
        <tissue evidence="2">Leaf</tissue>
    </source>
</reference>
<organism evidence="2 3">
    <name type="scientific">Solanum pinnatisectum</name>
    <name type="common">tansyleaf nightshade</name>
    <dbReference type="NCBI Taxonomy" id="50273"/>
    <lineage>
        <taxon>Eukaryota</taxon>
        <taxon>Viridiplantae</taxon>
        <taxon>Streptophyta</taxon>
        <taxon>Embryophyta</taxon>
        <taxon>Tracheophyta</taxon>
        <taxon>Spermatophyta</taxon>
        <taxon>Magnoliopsida</taxon>
        <taxon>eudicotyledons</taxon>
        <taxon>Gunneridae</taxon>
        <taxon>Pentapetalae</taxon>
        <taxon>asterids</taxon>
        <taxon>lamiids</taxon>
        <taxon>Solanales</taxon>
        <taxon>Solanaceae</taxon>
        <taxon>Solanoideae</taxon>
        <taxon>Solaneae</taxon>
        <taxon>Solanum</taxon>
    </lineage>
</organism>
<feature type="domain" description="Replication protein A 70 kDa DNA-binding subunit B/D first OB fold" evidence="1">
    <location>
        <begin position="3"/>
        <end position="71"/>
    </location>
</feature>